<evidence type="ECO:0000313" key="1">
    <source>
        <dbReference type="EMBL" id="MBB5074329.1"/>
    </source>
</evidence>
<gene>
    <name evidence="1" type="ORF">HNQ69_001467</name>
</gene>
<sequence length="231" mass="26850">MTVAPTDHPDLNLPQLDHSKTFASMVALIQDEIDDTTAEYSVQIQDSIFTALRLCECEPFFFNEKRVMTFETQRGKTWYGKEIGLFIEAKRTFYSVFLGKHPATQRQLHFKSFEVLQKQYGSLPPQETPLFYTCLDQKIGLFPTPKDIDPVCLSYVPCRFGDEKVLENENPLLIYAFDLVKARAKYELYKNILKDPEYAAVSFEDFQEQLQILRFETSRRKNASNILPTVF</sequence>
<organism evidence="1 2">
    <name type="scientific">Bartonella callosciuri</name>
    <dbReference type="NCBI Taxonomy" id="686223"/>
    <lineage>
        <taxon>Bacteria</taxon>
        <taxon>Pseudomonadati</taxon>
        <taxon>Pseudomonadota</taxon>
        <taxon>Alphaproteobacteria</taxon>
        <taxon>Hyphomicrobiales</taxon>
        <taxon>Bartonellaceae</taxon>
        <taxon>Bartonella</taxon>
    </lineage>
</organism>
<protein>
    <submittedName>
        <fullName evidence="1">Uncharacterized protein</fullName>
    </submittedName>
</protein>
<name>A0A840NYK6_9HYPH</name>
<dbReference type="AlphaFoldDB" id="A0A840NYK6"/>
<proteinExistence type="predicted"/>
<accession>A0A840NYK6</accession>
<dbReference type="EMBL" id="JACHIM010000008">
    <property type="protein sequence ID" value="MBB5074329.1"/>
    <property type="molecule type" value="Genomic_DNA"/>
</dbReference>
<dbReference type="Proteomes" id="UP000561417">
    <property type="component" value="Unassembled WGS sequence"/>
</dbReference>
<dbReference type="RefSeq" id="WP_183229254.1">
    <property type="nucleotide sequence ID" value="NZ_JACHIM010000008.1"/>
</dbReference>
<comment type="caution">
    <text evidence="1">The sequence shown here is derived from an EMBL/GenBank/DDBJ whole genome shotgun (WGS) entry which is preliminary data.</text>
</comment>
<keyword evidence="2" id="KW-1185">Reference proteome</keyword>
<evidence type="ECO:0000313" key="2">
    <source>
        <dbReference type="Proteomes" id="UP000561417"/>
    </source>
</evidence>
<reference evidence="1 2" key="1">
    <citation type="submission" date="2020-08" db="EMBL/GenBank/DDBJ databases">
        <title>Genomic Encyclopedia of Type Strains, Phase IV (KMG-IV): sequencing the most valuable type-strain genomes for metagenomic binning, comparative biology and taxonomic classification.</title>
        <authorList>
            <person name="Goeker M."/>
        </authorList>
    </citation>
    <scope>NUCLEOTIDE SEQUENCE [LARGE SCALE GENOMIC DNA]</scope>
    <source>
        <strain evidence="1 2">DSM 28538</strain>
    </source>
</reference>